<dbReference type="EC" id="3.4.19.12" evidence="6"/>
<dbReference type="GO" id="GO:0006508">
    <property type="term" value="P:proteolysis"/>
    <property type="evidence" value="ECO:0007669"/>
    <property type="project" value="UniProtKB-KW"/>
</dbReference>
<evidence type="ECO:0000259" key="8">
    <source>
        <dbReference type="PROSITE" id="PS50235"/>
    </source>
</evidence>
<dbReference type="PANTHER" id="PTHR21646:SF5">
    <property type="entry name" value="UBIQUITIN CARBOXYL-TERMINAL HYDROLASE-RELATED"/>
    <property type="match status" value="1"/>
</dbReference>
<dbReference type="CDD" id="cd02257">
    <property type="entry name" value="Peptidase_C19"/>
    <property type="match status" value="1"/>
</dbReference>
<reference evidence="10" key="1">
    <citation type="submission" date="2019-08" db="EMBL/GenBank/DDBJ databases">
        <title>The improved chromosome-level genome for the pearl oyster Pinctada fucata martensii using PacBio sequencing and Hi-C.</title>
        <authorList>
            <person name="Zheng Z."/>
        </authorList>
    </citation>
    <scope>NUCLEOTIDE SEQUENCE</scope>
    <source>
        <strain evidence="10">ZZ-2019</strain>
        <tissue evidence="10">Adductor muscle</tissue>
    </source>
</reference>
<dbReference type="GO" id="GO:0008270">
    <property type="term" value="F:zinc ion binding"/>
    <property type="evidence" value="ECO:0007669"/>
    <property type="project" value="UniProtKB-KW"/>
</dbReference>
<keyword evidence="6" id="KW-0788">Thiol protease</keyword>
<evidence type="ECO:0000256" key="2">
    <source>
        <dbReference type="ARBA" id="ARBA00022723"/>
    </source>
</evidence>
<dbReference type="PROSITE" id="PS00973">
    <property type="entry name" value="USP_2"/>
    <property type="match status" value="1"/>
</dbReference>
<feature type="region of interest" description="Disordered" evidence="7">
    <location>
        <begin position="239"/>
        <end position="273"/>
    </location>
</feature>
<keyword evidence="6" id="KW-0378">Hydrolase</keyword>
<evidence type="ECO:0000259" key="9">
    <source>
        <dbReference type="PROSITE" id="PS50271"/>
    </source>
</evidence>
<dbReference type="PROSITE" id="PS00972">
    <property type="entry name" value="USP_1"/>
    <property type="match status" value="1"/>
</dbReference>
<comment type="catalytic activity">
    <reaction evidence="1 6">
        <text>Thiol-dependent hydrolysis of ester, thioester, amide, peptide and isopeptide bonds formed by the C-terminal Gly of ubiquitin (a 76-residue protein attached to proteins as an intracellular targeting signal).</text>
        <dbReference type="EC" id="3.4.19.12"/>
    </reaction>
</comment>
<dbReference type="AlphaFoldDB" id="A0AA88YHH3"/>
<evidence type="ECO:0000256" key="5">
    <source>
        <dbReference type="PROSITE-ProRule" id="PRU00502"/>
    </source>
</evidence>
<dbReference type="InterPro" id="IPR028889">
    <property type="entry name" value="USP"/>
</dbReference>
<feature type="domain" description="UBP-type" evidence="9">
    <location>
        <begin position="2"/>
        <end position="98"/>
    </location>
</feature>
<dbReference type="InterPro" id="IPR018200">
    <property type="entry name" value="USP_CS"/>
</dbReference>
<proteinExistence type="inferred from homology"/>
<dbReference type="GO" id="GO:0016579">
    <property type="term" value="P:protein deubiquitination"/>
    <property type="evidence" value="ECO:0007669"/>
    <property type="project" value="InterPro"/>
</dbReference>
<feature type="region of interest" description="Disordered" evidence="7">
    <location>
        <begin position="170"/>
        <end position="189"/>
    </location>
</feature>
<feature type="compositionally biased region" description="Polar residues" evidence="7">
    <location>
        <begin position="245"/>
        <end position="260"/>
    </location>
</feature>
<dbReference type="Pfam" id="PF00443">
    <property type="entry name" value="UCH"/>
    <property type="match status" value="1"/>
</dbReference>
<dbReference type="Gene3D" id="3.30.40.10">
    <property type="entry name" value="Zinc/RING finger domain, C3HC4 (zinc finger)"/>
    <property type="match status" value="1"/>
</dbReference>
<comment type="similarity">
    <text evidence="6">Belongs to the peptidase C19 family.</text>
</comment>
<comment type="caution">
    <text evidence="10">The sequence shown here is derived from an EMBL/GenBank/DDBJ whole genome shotgun (WGS) entry which is preliminary data.</text>
</comment>
<evidence type="ECO:0000313" key="11">
    <source>
        <dbReference type="Proteomes" id="UP001186944"/>
    </source>
</evidence>
<dbReference type="SUPFAM" id="SSF57850">
    <property type="entry name" value="RING/U-box"/>
    <property type="match status" value="1"/>
</dbReference>
<dbReference type="Proteomes" id="UP001186944">
    <property type="component" value="Unassembled WGS sequence"/>
</dbReference>
<dbReference type="Pfam" id="PF02148">
    <property type="entry name" value="zf-UBP"/>
    <property type="match status" value="1"/>
</dbReference>
<dbReference type="PANTHER" id="PTHR21646">
    <property type="entry name" value="UBIQUITIN CARBOXYL-TERMINAL HYDROLASE"/>
    <property type="match status" value="1"/>
</dbReference>
<dbReference type="InterPro" id="IPR001394">
    <property type="entry name" value="Peptidase_C19_UCH"/>
</dbReference>
<keyword evidence="6" id="KW-0645">Protease</keyword>
<evidence type="ECO:0000313" key="10">
    <source>
        <dbReference type="EMBL" id="KAK3101502.1"/>
    </source>
</evidence>
<keyword evidence="3 5" id="KW-0863">Zinc-finger</keyword>
<evidence type="ECO:0000256" key="7">
    <source>
        <dbReference type="SAM" id="MobiDB-lite"/>
    </source>
</evidence>
<feature type="compositionally biased region" description="Low complexity" evidence="7">
    <location>
        <begin position="180"/>
        <end position="189"/>
    </location>
</feature>
<feature type="domain" description="USP" evidence="8">
    <location>
        <begin position="203"/>
        <end position="642"/>
    </location>
</feature>
<dbReference type="GO" id="GO:0004843">
    <property type="term" value="F:cysteine-type deubiquitinase activity"/>
    <property type="evidence" value="ECO:0007669"/>
    <property type="project" value="UniProtKB-UniRule"/>
</dbReference>
<keyword evidence="2" id="KW-0479">Metal-binding</keyword>
<evidence type="ECO:0000256" key="1">
    <source>
        <dbReference type="ARBA" id="ARBA00000707"/>
    </source>
</evidence>
<evidence type="ECO:0000256" key="4">
    <source>
        <dbReference type="ARBA" id="ARBA00022833"/>
    </source>
</evidence>
<accession>A0AA88YHH3</accession>
<dbReference type="InterPro" id="IPR050185">
    <property type="entry name" value="Ub_carboxyl-term_hydrolase"/>
</dbReference>
<dbReference type="EMBL" id="VSWD01000005">
    <property type="protein sequence ID" value="KAK3101502.1"/>
    <property type="molecule type" value="Genomic_DNA"/>
</dbReference>
<dbReference type="SUPFAM" id="SSF54001">
    <property type="entry name" value="Cysteine proteinases"/>
    <property type="match status" value="1"/>
</dbReference>
<protein>
    <recommendedName>
        <fullName evidence="6">Ubiquitin carboxyl-terminal hydrolase</fullName>
        <ecNumber evidence="6">3.4.19.12</ecNumber>
    </recommendedName>
</protein>
<dbReference type="InterPro" id="IPR013083">
    <property type="entry name" value="Znf_RING/FYVE/PHD"/>
</dbReference>
<name>A0AA88YHH3_PINIB</name>
<keyword evidence="6" id="KW-0833">Ubl conjugation pathway</keyword>
<evidence type="ECO:0000256" key="6">
    <source>
        <dbReference type="RuleBase" id="RU366025"/>
    </source>
</evidence>
<dbReference type="PROSITE" id="PS50271">
    <property type="entry name" value="ZF_UBP"/>
    <property type="match status" value="1"/>
</dbReference>
<organism evidence="10 11">
    <name type="scientific">Pinctada imbricata</name>
    <name type="common">Atlantic pearl-oyster</name>
    <name type="synonym">Pinctada martensii</name>
    <dbReference type="NCBI Taxonomy" id="66713"/>
    <lineage>
        <taxon>Eukaryota</taxon>
        <taxon>Metazoa</taxon>
        <taxon>Spiralia</taxon>
        <taxon>Lophotrochozoa</taxon>
        <taxon>Mollusca</taxon>
        <taxon>Bivalvia</taxon>
        <taxon>Autobranchia</taxon>
        <taxon>Pteriomorphia</taxon>
        <taxon>Pterioida</taxon>
        <taxon>Pterioidea</taxon>
        <taxon>Pteriidae</taxon>
        <taxon>Pinctada</taxon>
    </lineage>
</organism>
<keyword evidence="4" id="KW-0862">Zinc</keyword>
<keyword evidence="11" id="KW-1185">Reference proteome</keyword>
<sequence>MESCKHLSKIKKWNHSILDPQKWMCYVCGTTESVWACLSCPNVACGRYNEEHALKHFKERQHPLCIEVNEKYVYCYECDDYVLNDNAAGDLKILRSALSAIATQSFSDVESRGRRLLRSYSHTTVTSPQKSDEDDKLATAEFHRRTCILRKVFTAWKLCVHLHKGGQVMNTPKKEKSEALSDSPSLSPSNSFLKRRTIIPGVTGLRNLGNTCYMNSVLQVLSHLESFREFFMKRTESCSDRVMTPESSPQSSSLYYTPKSSLKPHKSFQSPIISPGMSPVSHRLPEIPSCISDSQTSTPRSTRYLSRQSTMECFQHLMTPVSSKKSLTYGGLNGGSTAKSLLKKRLICSVEERETTHSYESLCEEVNGLFRVLWSGRWAQVSPHAFLRAVWQKIPTFKGHAQHDAQEFLCELLDKVQNELECLVNSEVDIINQLFKGQLVSQVKCLECNNISERTEPFMDLSLEFPERYQITLDNPRAAQDICHVTEMLHTFTEIEKLDGKIYKCEKCNGIWSQSKSPKVPVYSYAQKQFLLGDMPPVLRLHLKRFRWSGRLHREKISTQVGIDEILDMTPFCVNPDPGGSVYHLMGVIVHHGRGFGCGHYTAYCWNSEAESWVHCNDSRMKFCTLDEVLQCQCYILVYKRSQGQTTPTSDSPDCDMKLSFNRSQGSFSQKIDDDITFNFKTPPTIAATNRKKRLSDHLSETDRIIKRRRSTLW</sequence>
<dbReference type="Gene3D" id="3.90.70.10">
    <property type="entry name" value="Cysteine proteinases"/>
    <property type="match status" value="1"/>
</dbReference>
<gene>
    <name evidence="10" type="ORF">FSP39_004057</name>
</gene>
<dbReference type="InterPro" id="IPR001607">
    <property type="entry name" value="Znf_UBP"/>
</dbReference>
<dbReference type="SMART" id="SM00290">
    <property type="entry name" value="ZnF_UBP"/>
    <property type="match status" value="1"/>
</dbReference>
<evidence type="ECO:0000256" key="3">
    <source>
        <dbReference type="ARBA" id="ARBA00022771"/>
    </source>
</evidence>
<dbReference type="InterPro" id="IPR038765">
    <property type="entry name" value="Papain-like_cys_pep_sf"/>
</dbReference>
<dbReference type="PROSITE" id="PS50235">
    <property type="entry name" value="USP_3"/>
    <property type="match status" value="1"/>
</dbReference>